<comment type="similarity">
    <text evidence="1">Belongs to the N-acylglucosamine 2-epimerase family.</text>
</comment>
<dbReference type="GO" id="GO:0016853">
    <property type="term" value="F:isomerase activity"/>
    <property type="evidence" value="ECO:0007669"/>
    <property type="project" value="UniProtKB-KW"/>
</dbReference>
<dbReference type="CDD" id="cd00249">
    <property type="entry name" value="AGE"/>
    <property type="match status" value="1"/>
</dbReference>
<dbReference type="Gene3D" id="1.50.10.10">
    <property type="match status" value="1"/>
</dbReference>
<organism evidence="3 4">
    <name type="scientific">Nitrospirillum amazonense</name>
    <dbReference type="NCBI Taxonomy" id="28077"/>
    <lineage>
        <taxon>Bacteria</taxon>
        <taxon>Pseudomonadati</taxon>
        <taxon>Pseudomonadota</taxon>
        <taxon>Alphaproteobacteria</taxon>
        <taxon>Rhodospirillales</taxon>
        <taxon>Azospirillaceae</taxon>
        <taxon>Nitrospirillum</taxon>
    </lineage>
</organism>
<dbReference type="InterPro" id="IPR010819">
    <property type="entry name" value="AGE/CE"/>
</dbReference>
<dbReference type="InterPro" id="IPR034116">
    <property type="entry name" value="AGE_dom"/>
</dbReference>
<dbReference type="Pfam" id="PF07221">
    <property type="entry name" value="GlcNAc_2-epim"/>
    <property type="match status" value="1"/>
</dbReference>
<dbReference type="PANTHER" id="PTHR15108">
    <property type="entry name" value="N-ACYLGLUCOSAMINE-2-EPIMERASE"/>
    <property type="match status" value="1"/>
</dbReference>
<evidence type="ECO:0000313" key="4">
    <source>
        <dbReference type="Proteomes" id="UP000319859"/>
    </source>
</evidence>
<dbReference type="GO" id="GO:0005975">
    <property type="term" value="P:carbohydrate metabolic process"/>
    <property type="evidence" value="ECO:0007669"/>
    <property type="project" value="InterPro"/>
</dbReference>
<evidence type="ECO:0000313" key="3">
    <source>
        <dbReference type="EMBL" id="TWB09713.1"/>
    </source>
</evidence>
<dbReference type="InterPro" id="IPR008928">
    <property type="entry name" value="6-hairpin_glycosidase_sf"/>
</dbReference>
<dbReference type="AlphaFoldDB" id="A0A560EK04"/>
<gene>
    <name evidence="3" type="ORF">FBZ89_13814</name>
</gene>
<proteinExistence type="inferred from homology"/>
<comment type="caution">
    <text evidence="3">The sequence shown here is derived from an EMBL/GenBank/DDBJ whole genome shotgun (WGS) entry which is preliminary data.</text>
</comment>
<accession>A0A560EK04</accession>
<name>A0A560EK04_9PROT</name>
<evidence type="ECO:0000256" key="1">
    <source>
        <dbReference type="ARBA" id="ARBA00008558"/>
    </source>
</evidence>
<dbReference type="InterPro" id="IPR012341">
    <property type="entry name" value="6hp_glycosidase-like_sf"/>
</dbReference>
<keyword evidence="2 3" id="KW-0413">Isomerase</keyword>
<reference evidence="3 4" key="1">
    <citation type="submission" date="2019-06" db="EMBL/GenBank/DDBJ databases">
        <title>Genomic Encyclopedia of Type Strains, Phase IV (KMG-V): Genome sequencing to study the core and pangenomes of soil and plant-associated prokaryotes.</title>
        <authorList>
            <person name="Whitman W."/>
        </authorList>
    </citation>
    <scope>NUCLEOTIDE SEQUENCE [LARGE SCALE GENOMIC DNA]</scope>
    <source>
        <strain evidence="3 4">BR 11880</strain>
    </source>
</reference>
<protein>
    <submittedName>
        <fullName evidence="3">Mannose-6-phosphate isomerase type 3</fullName>
    </submittedName>
</protein>
<sequence>MMQAAVLSSTISNSTPTGAVADAAAVRGQLKAWLVERAYPLWWEVGADRVNGGFHEKLGLDGRPTNDARRARVQARQVYSYSVAAKSGWNGPVREAAEHGLTFFLNHYRRPDGLFRTKVAPDGTALDDTVVLYDQAFALFALAAAQSATPESRRAEEMAVALRQRLLDTLHHAQGGFEESHPRTLPLLSNPHMHMLEASLAWMEQGGDGGWRDLAEEIVGLALSRFIDDDMGGLKEFFDGDWRPQAGTSGRIVEPGHQFEWSWLMLRWAALTGSKAAADAAWRMIAVGEGPGVDPARGVAMNALLDDLTPHDPVARLWPQTERIKCAVLAALATRDDADRSDTYWTMAANGGRGLMKYFDTPVKGLWRDRLNPDGTFVEEAAPASSFYHIVCAIQELDRALAAIGHPEAGHPG</sequence>
<dbReference type="SUPFAM" id="SSF48208">
    <property type="entry name" value="Six-hairpin glycosidases"/>
    <property type="match status" value="1"/>
</dbReference>
<dbReference type="EMBL" id="VITN01000038">
    <property type="protein sequence ID" value="TWB09713.1"/>
    <property type="molecule type" value="Genomic_DNA"/>
</dbReference>
<dbReference type="Proteomes" id="UP000319859">
    <property type="component" value="Unassembled WGS sequence"/>
</dbReference>
<evidence type="ECO:0000256" key="2">
    <source>
        <dbReference type="ARBA" id="ARBA00023235"/>
    </source>
</evidence>